<name>A0A5C6PNQ4_9TELE</name>
<feature type="region of interest" description="Disordered" evidence="2">
    <location>
        <begin position="39"/>
        <end position="69"/>
    </location>
</feature>
<dbReference type="PANTHER" id="PTHR24543">
    <property type="entry name" value="MULTICOPPER OXIDASE-RELATED"/>
    <property type="match status" value="1"/>
</dbReference>
<dbReference type="PROSITE" id="PS50022">
    <property type="entry name" value="FA58C_3"/>
    <property type="match status" value="1"/>
</dbReference>
<feature type="domain" description="F5/8 type C" evidence="3">
    <location>
        <begin position="49"/>
        <end position="158"/>
    </location>
</feature>
<evidence type="ECO:0000313" key="4">
    <source>
        <dbReference type="EMBL" id="TWW80441.1"/>
    </source>
</evidence>
<dbReference type="Gene3D" id="2.60.120.260">
    <property type="entry name" value="Galactose-binding domain-like"/>
    <property type="match status" value="1"/>
</dbReference>
<dbReference type="EMBL" id="RHFK02000001">
    <property type="protein sequence ID" value="TWW80441.1"/>
    <property type="molecule type" value="Genomic_DNA"/>
</dbReference>
<protein>
    <submittedName>
        <fullName evidence="4">Contactin-associated protein-like 4</fullName>
    </submittedName>
</protein>
<accession>A0A5C6PNQ4</accession>
<dbReference type="InterPro" id="IPR000421">
    <property type="entry name" value="FA58C"/>
</dbReference>
<evidence type="ECO:0000256" key="1">
    <source>
        <dbReference type="ARBA" id="ARBA00010241"/>
    </source>
</evidence>
<comment type="similarity">
    <text evidence="1">Belongs to the neurexin family.</text>
</comment>
<organism evidence="4 5">
    <name type="scientific">Takifugu flavidus</name>
    <name type="common">sansaifugu</name>
    <dbReference type="NCBI Taxonomy" id="433684"/>
    <lineage>
        <taxon>Eukaryota</taxon>
        <taxon>Metazoa</taxon>
        <taxon>Chordata</taxon>
        <taxon>Craniata</taxon>
        <taxon>Vertebrata</taxon>
        <taxon>Euteleostomi</taxon>
        <taxon>Actinopterygii</taxon>
        <taxon>Neopterygii</taxon>
        <taxon>Teleostei</taxon>
        <taxon>Neoteleostei</taxon>
        <taxon>Acanthomorphata</taxon>
        <taxon>Eupercaria</taxon>
        <taxon>Tetraodontiformes</taxon>
        <taxon>Tetradontoidea</taxon>
        <taxon>Tetraodontidae</taxon>
        <taxon>Takifugu</taxon>
    </lineage>
</organism>
<reference evidence="4 5" key="1">
    <citation type="submission" date="2019-04" db="EMBL/GenBank/DDBJ databases">
        <title>Chromosome genome assembly for Takifugu flavidus.</title>
        <authorList>
            <person name="Xiao S."/>
        </authorList>
    </citation>
    <scope>NUCLEOTIDE SEQUENCE [LARGE SCALE GENOMIC DNA]</scope>
    <source>
        <strain evidence="4">HTHZ2018</strain>
        <tissue evidence="4">Muscle</tissue>
    </source>
</reference>
<dbReference type="AlphaFoldDB" id="A0A5C6PNQ4"/>
<dbReference type="Pfam" id="PF00754">
    <property type="entry name" value="F5_F8_type_C"/>
    <property type="match status" value="1"/>
</dbReference>
<dbReference type="PROSITE" id="PS01285">
    <property type="entry name" value="FA58C_1"/>
    <property type="match status" value="1"/>
</dbReference>
<dbReference type="InterPro" id="IPR008979">
    <property type="entry name" value="Galactose-bd-like_sf"/>
</dbReference>
<dbReference type="FunFam" id="2.60.120.260:FF:000016">
    <property type="entry name" value="Contactin-associated protein-like 4 isoform 1"/>
    <property type="match status" value="1"/>
</dbReference>
<feature type="region of interest" description="Disordered" evidence="2">
    <location>
        <begin position="1"/>
        <end position="22"/>
    </location>
</feature>
<sequence length="158" mass="17186">MVRTSDRPQNTDVPDGRAAGGSGQAALIRTVIYKSGMNADQTSDGKDNCNSPLASMLPHSSFQGSSQSSGTYAAYNAKLNRRDGAGGWTPMVTDQDPWLQVDLKEQMEVTSVATQGRYDSWDWVSSYQLLYSDTGRVWKQYRQEDGVGGVHVTLGSVV</sequence>
<evidence type="ECO:0000256" key="2">
    <source>
        <dbReference type="SAM" id="MobiDB-lite"/>
    </source>
</evidence>
<comment type="caution">
    <text evidence="4">The sequence shown here is derived from an EMBL/GenBank/DDBJ whole genome shotgun (WGS) entry which is preliminary data.</text>
</comment>
<keyword evidence="5" id="KW-1185">Reference proteome</keyword>
<dbReference type="Proteomes" id="UP000324091">
    <property type="component" value="Chromosome 1"/>
</dbReference>
<feature type="compositionally biased region" description="Polar residues" evidence="2">
    <location>
        <begin position="39"/>
        <end position="53"/>
    </location>
</feature>
<gene>
    <name evidence="4" type="ORF">D4764_01G0002560</name>
</gene>
<dbReference type="SUPFAM" id="SSF49785">
    <property type="entry name" value="Galactose-binding domain-like"/>
    <property type="match status" value="1"/>
</dbReference>
<feature type="compositionally biased region" description="Low complexity" evidence="2">
    <location>
        <begin position="60"/>
        <end position="69"/>
    </location>
</feature>
<evidence type="ECO:0000313" key="5">
    <source>
        <dbReference type="Proteomes" id="UP000324091"/>
    </source>
</evidence>
<evidence type="ECO:0000259" key="3">
    <source>
        <dbReference type="PROSITE" id="PS50022"/>
    </source>
</evidence>
<proteinExistence type="inferred from homology"/>